<gene>
    <name evidence="1" type="ORF">KM031_20275</name>
</gene>
<dbReference type="EMBL" id="CP076364">
    <property type="protein sequence ID" value="QWK92925.1"/>
    <property type="molecule type" value="Genomic_DNA"/>
</dbReference>
<dbReference type="AlphaFoldDB" id="A0A975PBB9"/>
<dbReference type="KEGG" id="gfu:KM031_20275"/>
<evidence type="ECO:0000313" key="1">
    <source>
        <dbReference type="EMBL" id="QWK92925.1"/>
    </source>
</evidence>
<keyword evidence="1" id="KW-0614">Plasmid</keyword>
<accession>A0A975PBB9</accession>
<reference evidence="1" key="1">
    <citation type="submission" date="2021-06" db="EMBL/GenBank/DDBJ databases">
        <authorList>
            <person name="Lee C.-S."/>
            <person name="Jin L."/>
        </authorList>
    </citation>
    <scope>NUCLEOTIDE SEQUENCE</scope>
    <source>
        <strain evidence="1">Con5</strain>
        <plasmid evidence="1">p3</plasmid>
    </source>
</reference>
<keyword evidence="2" id="KW-1185">Reference proteome</keyword>
<dbReference type="Proteomes" id="UP000679352">
    <property type="component" value="Plasmid p3"/>
</dbReference>
<evidence type="ECO:0000313" key="2">
    <source>
        <dbReference type="Proteomes" id="UP000679352"/>
    </source>
</evidence>
<proteinExistence type="predicted"/>
<dbReference type="RefSeq" id="WP_215507810.1">
    <property type="nucleotide sequence ID" value="NZ_CP076364.1"/>
</dbReference>
<organism evidence="1 2">
    <name type="scientific">Gemmobacter fulvus</name>
    <dbReference type="NCBI Taxonomy" id="2840474"/>
    <lineage>
        <taxon>Bacteria</taxon>
        <taxon>Pseudomonadati</taxon>
        <taxon>Pseudomonadota</taxon>
        <taxon>Alphaproteobacteria</taxon>
        <taxon>Rhodobacterales</taxon>
        <taxon>Paracoccaceae</taxon>
        <taxon>Gemmobacter</taxon>
    </lineage>
</organism>
<protein>
    <submittedName>
        <fullName evidence="1">Uncharacterized protein</fullName>
    </submittedName>
</protein>
<geneLocation type="plasmid" evidence="1 2">
    <name>p3</name>
</geneLocation>
<name>A0A975PBB9_9RHOB</name>
<sequence length="125" mass="14301">MTVIVQQSQRTLDQGQTFCLIRLPQRCDEAADNTPYCDISSAKHRLKQRMARIEKTLCFLVPEGEGQLIQVVEPKIANACQRQILRQYVENWQGLMPHVSSCPANVRQITHVNQWRAVVKMLPSA</sequence>